<feature type="compositionally biased region" description="Low complexity" evidence="10">
    <location>
        <begin position="205"/>
        <end position="215"/>
    </location>
</feature>
<accession>A0A095AL31</accession>
<dbReference type="PANTHER" id="PTHR46065:SF3">
    <property type="entry name" value="FI20425P1"/>
    <property type="match status" value="1"/>
</dbReference>
<feature type="compositionally biased region" description="Low complexity" evidence="10">
    <location>
        <begin position="126"/>
        <end position="142"/>
    </location>
</feature>
<feature type="region of interest" description="Disordered" evidence="10">
    <location>
        <begin position="119"/>
        <end position="149"/>
    </location>
</feature>
<keyword evidence="8 11" id="KW-1133">Transmembrane helix</keyword>
<evidence type="ECO:0000256" key="4">
    <source>
        <dbReference type="ARBA" id="ARBA00022723"/>
    </source>
</evidence>
<evidence type="ECO:0000256" key="7">
    <source>
        <dbReference type="ARBA" id="ARBA00022833"/>
    </source>
</evidence>
<dbReference type="SUPFAM" id="SSF57850">
    <property type="entry name" value="RING/U-box"/>
    <property type="match status" value="1"/>
</dbReference>
<dbReference type="Pfam" id="PF12906">
    <property type="entry name" value="RINGv"/>
    <property type="match status" value="1"/>
</dbReference>
<keyword evidence="2" id="KW-0808">Transferase</keyword>
<dbReference type="InterPro" id="IPR001841">
    <property type="entry name" value="Znf_RING"/>
</dbReference>
<keyword evidence="5" id="KW-0863">Zinc-finger</keyword>
<dbReference type="EMBL" id="KL250634">
    <property type="protein sequence ID" value="KGB34791.1"/>
    <property type="molecule type" value="Genomic_DNA"/>
</dbReference>
<protein>
    <submittedName>
        <fullName evidence="12">E3 ubiquitin-protein ligase MARCH2</fullName>
    </submittedName>
</protein>
<evidence type="ECO:0000256" key="2">
    <source>
        <dbReference type="ARBA" id="ARBA00022679"/>
    </source>
</evidence>
<keyword evidence="6" id="KW-0833">Ubl conjugation pathway</keyword>
<evidence type="ECO:0000256" key="11">
    <source>
        <dbReference type="SAM" id="Phobius"/>
    </source>
</evidence>
<feature type="region of interest" description="Disordered" evidence="10">
    <location>
        <begin position="65"/>
        <end position="94"/>
    </location>
</feature>
<evidence type="ECO:0000256" key="6">
    <source>
        <dbReference type="ARBA" id="ARBA00022786"/>
    </source>
</evidence>
<feature type="transmembrane region" description="Helical" evidence="11">
    <location>
        <begin position="396"/>
        <end position="423"/>
    </location>
</feature>
<dbReference type="SMART" id="SM00744">
    <property type="entry name" value="RINGv"/>
    <property type="match status" value="1"/>
</dbReference>
<evidence type="ECO:0000256" key="8">
    <source>
        <dbReference type="ARBA" id="ARBA00022989"/>
    </source>
</evidence>
<name>A0A095AL31_SCHHA</name>
<feature type="transmembrane region" description="Helical" evidence="11">
    <location>
        <begin position="435"/>
        <end position="456"/>
    </location>
</feature>
<evidence type="ECO:0000256" key="1">
    <source>
        <dbReference type="ARBA" id="ARBA00004141"/>
    </source>
</evidence>
<feature type="region of interest" description="Disordered" evidence="10">
    <location>
        <begin position="205"/>
        <end position="262"/>
    </location>
</feature>
<dbReference type="GO" id="GO:0008270">
    <property type="term" value="F:zinc ion binding"/>
    <property type="evidence" value="ECO:0007669"/>
    <property type="project" value="UniProtKB-KW"/>
</dbReference>
<dbReference type="Gene3D" id="3.30.40.10">
    <property type="entry name" value="Zinc/RING finger domain, C3HC4 (zinc finger)"/>
    <property type="match status" value="1"/>
</dbReference>
<proteinExistence type="predicted"/>
<keyword evidence="9 11" id="KW-0472">Membrane</keyword>
<dbReference type="PROSITE" id="PS51292">
    <property type="entry name" value="ZF_RING_CH"/>
    <property type="match status" value="1"/>
</dbReference>
<keyword evidence="3 11" id="KW-0812">Transmembrane</keyword>
<evidence type="ECO:0000256" key="5">
    <source>
        <dbReference type="ARBA" id="ARBA00022771"/>
    </source>
</evidence>
<dbReference type="GO" id="GO:0016020">
    <property type="term" value="C:membrane"/>
    <property type="evidence" value="ECO:0007669"/>
    <property type="project" value="UniProtKB-SubCell"/>
</dbReference>
<dbReference type="STRING" id="6185.A0A095AL31"/>
<evidence type="ECO:0000256" key="9">
    <source>
        <dbReference type="ARBA" id="ARBA00023136"/>
    </source>
</evidence>
<dbReference type="AlphaFoldDB" id="A0A095AL31"/>
<comment type="subcellular location">
    <subcellularLocation>
        <location evidence="1">Membrane</location>
        <topology evidence="1">Multi-pass membrane protein</topology>
    </subcellularLocation>
</comment>
<dbReference type="PROSITE" id="PS50089">
    <property type="entry name" value="ZF_RING_2"/>
    <property type="match status" value="1"/>
</dbReference>
<feature type="compositionally biased region" description="Basic and acidic residues" evidence="10">
    <location>
        <begin position="235"/>
        <end position="260"/>
    </location>
</feature>
<dbReference type="RefSeq" id="XP_012794558.2">
    <property type="nucleotide sequence ID" value="XM_012939104.2"/>
</dbReference>
<dbReference type="CDD" id="cd16495">
    <property type="entry name" value="RING_CH-C4HC3_MARCH"/>
    <property type="match status" value="1"/>
</dbReference>
<keyword evidence="7" id="KW-0862">Zinc</keyword>
<dbReference type="KEGG" id="shx:MS3_00009327"/>
<evidence type="ECO:0000256" key="3">
    <source>
        <dbReference type="ARBA" id="ARBA00022692"/>
    </source>
</evidence>
<dbReference type="PANTHER" id="PTHR46065">
    <property type="entry name" value="E3 UBIQUITIN-PROTEIN LIGASE MARCH 2/3 FAMILY MEMBER"/>
    <property type="match status" value="1"/>
</dbReference>
<dbReference type="InterPro" id="IPR013083">
    <property type="entry name" value="Znf_RING/FYVE/PHD"/>
</dbReference>
<gene>
    <name evidence="12" type="ORF">MS3_03003</name>
</gene>
<organism evidence="12">
    <name type="scientific">Schistosoma haematobium</name>
    <name type="common">Blood fluke</name>
    <dbReference type="NCBI Taxonomy" id="6185"/>
    <lineage>
        <taxon>Eukaryota</taxon>
        <taxon>Metazoa</taxon>
        <taxon>Spiralia</taxon>
        <taxon>Lophotrochozoa</taxon>
        <taxon>Platyhelminthes</taxon>
        <taxon>Trematoda</taxon>
        <taxon>Digenea</taxon>
        <taxon>Strigeidida</taxon>
        <taxon>Schistosomatoidea</taxon>
        <taxon>Schistosomatidae</taxon>
        <taxon>Schistosoma</taxon>
    </lineage>
</organism>
<keyword evidence="4" id="KW-0479">Metal-binding</keyword>
<dbReference type="GO" id="GO:0016740">
    <property type="term" value="F:transferase activity"/>
    <property type="evidence" value="ECO:0007669"/>
    <property type="project" value="UniProtKB-KW"/>
</dbReference>
<evidence type="ECO:0000256" key="10">
    <source>
        <dbReference type="SAM" id="MobiDB-lite"/>
    </source>
</evidence>
<dbReference type="InterPro" id="IPR011016">
    <property type="entry name" value="Znf_RING-CH"/>
</dbReference>
<reference evidence="12" key="1">
    <citation type="journal article" date="2012" name="Nat. Genet.">
        <title>Whole-genome sequence of Schistosoma haematobium.</title>
        <authorList>
            <person name="Young N.D."/>
            <person name="Jex A.R."/>
            <person name="Li B."/>
            <person name="Liu S."/>
            <person name="Yang L."/>
            <person name="Xiong Z."/>
            <person name="Li Y."/>
            <person name="Cantacessi C."/>
            <person name="Hall R.S."/>
            <person name="Xu X."/>
            <person name="Chen F."/>
            <person name="Wu X."/>
            <person name="Zerlotini A."/>
            <person name="Oliveira G."/>
            <person name="Hofmann A."/>
            <person name="Zhang G."/>
            <person name="Fang X."/>
            <person name="Kang Y."/>
            <person name="Campbell B.E."/>
            <person name="Loukas A."/>
            <person name="Ranganathan S."/>
            <person name="Rollinson D."/>
            <person name="Rinaldi G."/>
            <person name="Brindley P.J."/>
            <person name="Yang H."/>
            <person name="Wang J."/>
            <person name="Wang J."/>
            <person name="Gasser R.B."/>
        </authorList>
    </citation>
    <scope>NUCLEOTIDE SEQUENCE [LARGE SCALE GENOMIC DNA]</scope>
</reference>
<sequence>MDITNSCITISPYQSTSHSVCLNNVQLSTKRKYPSIKNTSIIRHKNKQYLSPKLTKSNSILRSFHHHHHHQDQDQDHDHYDSYDQYVPNAPRPSLKLNEDNILFVKRQNLSKIQRHLHEESIHNQSPSSSSSSSSSSCSSSSVHDNDPYQMNHEQIIPKEIHITTSTPFIKSSKGSYSHKGSIINSALIGAPRLALNVSLQNNNTTTNNNNNNNNIEDLDLPNISNTSFSYDQRNSNHSDNDDDHDPNADHDPDDNHENDQNQLSNLINNQYLINNKVCHTSNVISDHINDSNFMTFRCRICLDESQNNNNHEEEGLLSPCRCKGTIGLVHKKCLQKWLLTSGKLQCELCGYVYLMKPSKKYSSFHSIHWNQFRQYNDELRQFCHWLQWHRIRKHLIVDIICMILLIPTTYIGVYFCAVSAFSYAEFNPFTWQVISLWGLAVLLILLLTIWIILAIKHHLNHYRHYQHDQQQQLTLTETNPLNRLPRYRFSIQPRPRGSSVVLYTTMIHKDQELSTRSNKHETEISMNSNVENIEMNSSFSQHDELPSSNKYSSNGNQKIVVSVELTTVPEVMEELSTSNNKVSI</sequence>
<evidence type="ECO:0000313" key="12">
    <source>
        <dbReference type="EMBL" id="KGB34791.1"/>
    </source>
</evidence>
<feature type="compositionally biased region" description="Basic and acidic residues" evidence="10">
    <location>
        <begin position="71"/>
        <end position="82"/>
    </location>
</feature>